<feature type="compositionally biased region" description="Polar residues" evidence="12">
    <location>
        <begin position="350"/>
        <end position="371"/>
    </location>
</feature>
<dbReference type="InterPro" id="IPR002937">
    <property type="entry name" value="Amino_oxidase"/>
</dbReference>
<dbReference type="PANTHER" id="PTHR42923">
    <property type="entry name" value="PROTOPORPHYRINOGEN OXIDASE"/>
    <property type="match status" value="1"/>
</dbReference>
<keyword evidence="5 11" id="KW-0285">Flavoprotein</keyword>
<comment type="pathway">
    <text evidence="2 11">Porphyrin-containing compound metabolism; protoporphyrin-IX biosynthesis; protoporphyrin-IX from protoporphyrinogen-IX: step 1/1.</text>
</comment>
<evidence type="ECO:0000256" key="9">
    <source>
        <dbReference type="ARBA" id="ARBA00023244"/>
    </source>
</evidence>
<dbReference type="GO" id="GO:0005743">
    <property type="term" value="C:mitochondrial inner membrane"/>
    <property type="evidence" value="ECO:0007669"/>
    <property type="project" value="UniProtKB-SubCell"/>
</dbReference>
<dbReference type="Gene3D" id="3.50.50.60">
    <property type="entry name" value="FAD/NAD(P)-binding domain"/>
    <property type="match status" value="1"/>
</dbReference>
<evidence type="ECO:0000256" key="4">
    <source>
        <dbReference type="ARBA" id="ARBA00012867"/>
    </source>
</evidence>
<evidence type="ECO:0000256" key="6">
    <source>
        <dbReference type="ARBA" id="ARBA00022827"/>
    </source>
</evidence>
<keyword evidence="9 11" id="KW-0627">Porphyrin biosynthesis</keyword>
<keyword evidence="8 11" id="KW-0350">Heme biosynthesis</keyword>
<evidence type="ECO:0000256" key="1">
    <source>
        <dbReference type="ARBA" id="ARBA00002600"/>
    </source>
</evidence>
<name>A0A6A5Z860_9PLEO</name>
<reference evidence="14" key="1">
    <citation type="journal article" date="2020" name="Stud. Mycol.">
        <title>101 Dothideomycetes genomes: a test case for predicting lifestyles and emergence of pathogens.</title>
        <authorList>
            <person name="Haridas S."/>
            <person name="Albert R."/>
            <person name="Binder M."/>
            <person name="Bloem J."/>
            <person name="Labutti K."/>
            <person name="Salamov A."/>
            <person name="Andreopoulos B."/>
            <person name="Baker S."/>
            <person name="Barry K."/>
            <person name="Bills G."/>
            <person name="Bluhm B."/>
            <person name="Cannon C."/>
            <person name="Castanera R."/>
            <person name="Culley D."/>
            <person name="Daum C."/>
            <person name="Ezra D."/>
            <person name="Gonzalez J."/>
            <person name="Henrissat B."/>
            <person name="Kuo A."/>
            <person name="Liang C."/>
            <person name="Lipzen A."/>
            <person name="Lutzoni F."/>
            <person name="Magnuson J."/>
            <person name="Mondo S."/>
            <person name="Nolan M."/>
            <person name="Ohm R."/>
            <person name="Pangilinan J."/>
            <person name="Park H.-J."/>
            <person name="Ramirez L."/>
            <person name="Alfaro M."/>
            <person name="Sun H."/>
            <person name="Tritt A."/>
            <person name="Yoshinaga Y."/>
            <person name="Zwiers L.-H."/>
            <person name="Turgeon B."/>
            <person name="Goodwin S."/>
            <person name="Spatafora J."/>
            <person name="Crous P."/>
            <person name="Grigoriev I."/>
        </authorList>
    </citation>
    <scope>NUCLEOTIDE SEQUENCE</scope>
    <source>
        <strain evidence="14">CBS 627.86</strain>
    </source>
</reference>
<dbReference type="NCBIfam" id="TIGR00562">
    <property type="entry name" value="proto_IX_ox"/>
    <property type="match status" value="1"/>
</dbReference>
<dbReference type="PANTHER" id="PTHR42923:SF3">
    <property type="entry name" value="PROTOPORPHYRINOGEN OXIDASE"/>
    <property type="match status" value="1"/>
</dbReference>
<dbReference type="InterPro" id="IPR050464">
    <property type="entry name" value="Zeta_carotene_desat/Oxidored"/>
</dbReference>
<dbReference type="InterPro" id="IPR036188">
    <property type="entry name" value="FAD/NAD-bd_sf"/>
</dbReference>
<keyword evidence="6 11" id="KW-0274">FAD</keyword>
<evidence type="ECO:0000256" key="11">
    <source>
        <dbReference type="RuleBase" id="RU367069"/>
    </source>
</evidence>
<dbReference type="GO" id="GO:0004729">
    <property type="term" value="F:oxygen-dependent protoporphyrinogen oxidase activity"/>
    <property type="evidence" value="ECO:0007669"/>
    <property type="project" value="UniProtKB-UniRule"/>
</dbReference>
<feature type="domain" description="Amine oxidase" evidence="13">
    <location>
        <begin position="50"/>
        <end position="551"/>
    </location>
</feature>
<keyword evidence="7 11" id="KW-0560">Oxidoreductase</keyword>
<keyword evidence="15" id="KW-1185">Reference proteome</keyword>
<evidence type="ECO:0000256" key="12">
    <source>
        <dbReference type="SAM" id="MobiDB-lite"/>
    </source>
</evidence>
<dbReference type="EC" id="1.3.3.4" evidence="4 11"/>
<dbReference type="UniPathway" id="UPA00251">
    <property type="reaction ID" value="UER00324"/>
</dbReference>
<evidence type="ECO:0000313" key="14">
    <source>
        <dbReference type="EMBL" id="KAF2115366.1"/>
    </source>
</evidence>
<sequence length="587" mass="65075">MRLKRHVALVESALTHVSSSRPLLCSQCSRRRHASSKADPDKIAILGGGVSGLASAYYVAKDFPNSKITIFEGKERLGGWIQSKKFDVSGGEVLFEYGPRTLRPVIGARPTVALVQDLDLAEEVLYTSKDAPAATNRYIYYPDRINRLPHPKDGNMLPAVFKCVQSGLFAGIWGVAAELWRPRRPLNVTDESVGSFISRRVDKRIAQNMASAVLHGIYAGDIWQLSAKTLFPVPWQLEGMYGSVVSGYFNINANDPRSETLSLFHPTDYEDARAMDVELKVDEKLGKDMSAASTFSFKNGLQTLMTKLEGRIRGNKQFEIKTGTAIHSLNKITGSEQVEVVSSSSKDTKSQPLDYTPPTTTTSSQADDPSLNRQPFDLVISTLPAPKLTPTVTVQVVNLYFPTPNLIPHKGFGYLIPESVPFEQNPERALGVIFDSDAIQGQDSVNGTKVTVMMGGRWWDDWVEYPSEEEGLENARSVLARHLGIREEPLAWNVSTNYNAIPQYTVGFEDRLKRFAEELGQRFHGRVRVVGNQFNGVGVNDCIRGAWSMARGLKNGGWKGRSVGLDRVLDPRPWSVEPVLRSTWSKA</sequence>
<evidence type="ECO:0000256" key="5">
    <source>
        <dbReference type="ARBA" id="ARBA00022630"/>
    </source>
</evidence>
<comment type="cofactor">
    <cofactor evidence="11">
        <name>FAD</name>
        <dbReference type="ChEBI" id="CHEBI:57692"/>
    </cofactor>
    <text evidence="11">Binds 1 FAD per subunit.</text>
</comment>
<feature type="region of interest" description="Disordered" evidence="12">
    <location>
        <begin position="340"/>
        <end position="371"/>
    </location>
</feature>
<dbReference type="GO" id="GO:0006782">
    <property type="term" value="P:protoporphyrinogen IX biosynthetic process"/>
    <property type="evidence" value="ECO:0007669"/>
    <property type="project" value="UniProtKB-UniRule"/>
</dbReference>
<accession>A0A6A5Z860</accession>
<evidence type="ECO:0000256" key="2">
    <source>
        <dbReference type="ARBA" id="ARBA00005073"/>
    </source>
</evidence>
<dbReference type="AlphaFoldDB" id="A0A6A5Z860"/>
<evidence type="ECO:0000256" key="10">
    <source>
        <dbReference type="ARBA" id="ARBA00047554"/>
    </source>
</evidence>
<evidence type="ECO:0000256" key="3">
    <source>
        <dbReference type="ARBA" id="ARBA00010551"/>
    </source>
</evidence>
<evidence type="ECO:0000313" key="15">
    <source>
        <dbReference type="Proteomes" id="UP000799770"/>
    </source>
</evidence>
<comment type="similarity">
    <text evidence="3 11">Belongs to the protoporphyrinogen/coproporphyrinogen oxidase family. Protoporphyrinogen oxidase subfamily.</text>
</comment>
<dbReference type="OrthoDB" id="438553at2759"/>
<organism evidence="14 15">
    <name type="scientific">Lophiotrema nucula</name>
    <dbReference type="NCBI Taxonomy" id="690887"/>
    <lineage>
        <taxon>Eukaryota</taxon>
        <taxon>Fungi</taxon>
        <taxon>Dikarya</taxon>
        <taxon>Ascomycota</taxon>
        <taxon>Pezizomycotina</taxon>
        <taxon>Dothideomycetes</taxon>
        <taxon>Pleosporomycetidae</taxon>
        <taxon>Pleosporales</taxon>
        <taxon>Lophiotremataceae</taxon>
        <taxon>Lophiotrema</taxon>
    </lineage>
</organism>
<protein>
    <recommendedName>
        <fullName evidence="4 11">Protoporphyrinogen oxidase</fullName>
        <ecNumber evidence="4 11">1.3.3.4</ecNumber>
    </recommendedName>
</protein>
<dbReference type="InterPro" id="IPR004572">
    <property type="entry name" value="Protoporphyrinogen_oxidase"/>
</dbReference>
<dbReference type="Proteomes" id="UP000799770">
    <property type="component" value="Unassembled WGS sequence"/>
</dbReference>
<dbReference type="EMBL" id="ML977323">
    <property type="protein sequence ID" value="KAF2115366.1"/>
    <property type="molecule type" value="Genomic_DNA"/>
</dbReference>
<evidence type="ECO:0000256" key="8">
    <source>
        <dbReference type="ARBA" id="ARBA00023133"/>
    </source>
</evidence>
<comment type="catalytic activity">
    <reaction evidence="10 11">
        <text>protoporphyrinogen IX + 3 O2 = protoporphyrin IX + 3 H2O2</text>
        <dbReference type="Rhea" id="RHEA:25576"/>
        <dbReference type="ChEBI" id="CHEBI:15379"/>
        <dbReference type="ChEBI" id="CHEBI:16240"/>
        <dbReference type="ChEBI" id="CHEBI:57306"/>
        <dbReference type="ChEBI" id="CHEBI:57307"/>
        <dbReference type="EC" id="1.3.3.4"/>
    </reaction>
</comment>
<dbReference type="SUPFAM" id="SSF51905">
    <property type="entry name" value="FAD/NAD(P)-binding domain"/>
    <property type="match status" value="1"/>
</dbReference>
<dbReference type="Pfam" id="PF01593">
    <property type="entry name" value="Amino_oxidase"/>
    <property type="match status" value="1"/>
</dbReference>
<evidence type="ECO:0000259" key="13">
    <source>
        <dbReference type="Pfam" id="PF01593"/>
    </source>
</evidence>
<dbReference type="SUPFAM" id="SSF54373">
    <property type="entry name" value="FAD-linked reductases, C-terminal domain"/>
    <property type="match status" value="1"/>
</dbReference>
<gene>
    <name evidence="14" type="ORF">BDV96DRAFT_575351</name>
</gene>
<comment type="subcellular location">
    <subcellularLocation>
        <location evidence="11">Mitochondrion inner membrane</location>
    </subcellularLocation>
</comment>
<proteinExistence type="inferred from homology"/>
<comment type="function">
    <text evidence="1 11">Catalyzes the 6-electron oxidation of protoporphyrinogen-IX to form protoporphyrin-IX.</text>
</comment>
<evidence type="ECO:0000256" key="7">
    <source>
        <dbReference type="ARBA" id="ARBA00023002"/>
    </source>
</evidence>